<feature type="compositionally biased region" description="Low complexity" evidence="1">
    <location>
        <begin position="127"/>
        <end position="143"/>
    </location>
</feature>
<dbReference type="Proteomes" id="UP000688137">
    <property type="component" value="Unassembled WGS sequence"/>
</dbReference>
<reference evidence="2" key="1">
    <citation type="submission" date="2021-01" db="EMBL/GenBank/DDBJ databases">
        <authorList>
            <consortium name="Genoscope - CEA"/>
            <person name="William W."/>
        </authorList>
    </citation>
    <scope>NUCLEOTIDE SEQUENCE</scope>
</reference>
<proteinExistence type="predicted"/>
<sequence>MQIDSRIFEVENQNSLKQLMSFLSLDIQINGQRYTFKDDNQFSRFLKFRSTFDALKNMFPDFEMKIKPKQSSNNQTASFNKEKDELLQKNSSTEMNSDFSITNPKVEQSLQKFYETPTNQGDDYSQDKQIQQKIQQQDLQVPQQEIDNHNQEQESIIVSEVEGSQNNSIHEFKIESEIMSQILDQSINIFDDKIKLKYNDQNFIIQLKNNQILQIIEQIYLEKWNLLIKQLNLNKQSMNCYKLQQPTDYYYINQEIQNFIDSIQLVEVQFCFYSCYTMKEQQSMMNKFLQSHQIQVAQVGDDFYLVSRQQSLQFLEEIQSQIYQNYRGYMFNFTSAKPYSNTISNNPILEKSRYLFYKKYLTHDVQLYSFNQYYNENLFFIEMNFVNIKENRELVEKYIKDYVGGFIKNLFLLQFSIQTSQDILIKVQKNFENCINQLQLKILFYKNNDDFILFGINEDIQKLLSLLQTQELKFPIKKFEVEFDKQNFLFKLKGAQQKIDFKSFLNLLTELGLEQKENKKLRFSTQSNKNQNLNTFINSIKILTCFCNIREQNNNRMALQTLHKKFRTAIDQKDLKKEIAFLHQINPNNEQVQQQQQVITLNIRSEILQFPISQTITLNPEFLDDIIQENLYQEFVDQFVKNNLTIQFQKISQGKYQLQCMNNQVVTQFKQYFDKFQHVKLNLDKSSLSCFELSHYLKKELKKRFIFWKIMEQGQLYLITRNNDSLKFAQEFKQYKGKIIQMLSLNATNLNENIEYHQLVLARTNYFKYKIQEFLKQNLTQIKEIEFREEQEISSFCIIHTNLLNQEQTFDKCIEQIQCLIRSKIFLELKTKSEIGKKILEKIIDISDLYVSQKQQYSDYYITMLGNIKNFQKIEELFRNIDLSNEQFINISISFYIEEFIPYRNIIQKTQTRNQFKRFLESKGFTVDATKIKWIIETKLQLSKFMIFSYLIEWINQNTIQNIRNSNILNLEMMEQSAINKNDQQNSFQDIEISLLTFLDNKHNNKDDNRNKQIIQQSGNMENSGFLENSYNMQDQFDRMSRSEISDQDPHANVFQIGNQIYDVLAEFTKSIQKQQLPPGSVLAQILKEYYPNQNVLVYQPYVDQSYKQQFYRQVNQFIDLYVIQKPDKVYEKYFSKNMLFILDAKNALEKFMSNQNLILIVFQANRNCKYSQYSDKEKISLIEDNQVLPYLFLKKK</sequence>
<evidence type="ECO:0000256" key="1">
    <source>
        <dbReference type="SAM" id="MobiDB-lite"/>
    </source>
</evidence>
<comment type="caution">
    <text evidence="2">The sequence shown here is derived from an EMBL/GenBank/DDBJ whole genome shotgun (WGS) entry which is preliminary data.</text>
</comment>
<dbReference type="EMBL" id="CAJJDM010000009">
    <property type="protein sequence ID" value="CAD8048008.1"/>
    <property type="molecule type" value="Genomic_DNA"/>
</dbReference>
<feature type="region of interest" description="Disordered" evidence="1">
    <location>
        <begin position="116"/>
        <end position="143"/>
    </location>
</feature>
<organism evidence="2 3">
    <name type="scientific">Paramecium primaurelia</name>
    <dbReference type="NCBI Taxonomy" id="5886"/>
    <lineage>
        <taxon>Eukaryota</taxon>
        <taxon>Sar</taxon>
        <taxon>Alveolata</taxon>
        <taxon>Ciliophora</taxon>
        <taxon>Intramacronucleata</taxon>
        <taxon>Oligohymenophorea</taxon>
        <taxon>Peniculida</taxon>
        <taxon>Parameciidae</taxon>
        <taxon>Paramecium</taxon>
    </lineage>
</organism>
<dbReference type="OMA" id="CFELSHY"/>
<name>A0A8S1K0C6_PARPR</name>
<protein>
    <submittedName>
        <fullName evidence="2">Uncharacterized protein</fullName>
    </submittedName>
</protein>
<accession>A0A8S1K0C6</accession>
<feature type="region of interest" description="Disordered" evidence="1">
    <location>
        <begin position="66"/>
        <end position="85"/>
    </location>
</feature>
<dbReference type="AlphaFoldDB" id="A0A8S1K0C6"/>
<evidence type="ECO:0000313" key="3">
    <source>
        <dbReference type="Proteomes" id="UP000688137"/>
    </source>
</evidence>
<gene>
    <name evidence="2" type="ORF">PPRIM_AZ9-3.1.T0120279</name>
</gene>
<feature type="compositionally biased region" description="Polar residues" evidence="1">
    <location>
        <begin position="69"/>
        <end position="79"/>
    </location>
</feature>
<evidence type="ECO:0000313" key="2">
    <source>
        <dbReference type="EMBL" id="CAD8048008.1"/>
    </source>
</evidence>
<keyword evidence="3" id="KW-1185">Reference proteome</keyword>